<dbReference type="Proteomes" id="UP001151760">
    <property type="component" value="Unassembled WGS sequence"/>
</dbReference>
<evidence type="ECO:0000313" key="5">
    <source>
        <dbReference type="Proteomes" id="UP001151760"/>
    </source>
</evidence>
<name>A0ABQ5CJU7_9ASTR</name>
<dbReference type="InterPro" id="IPR013103">
    <property type="entry name" value="RVT_2"/>
</dbReference>
<evidence type="ECO:0000256" key="2">
    <source>
        <dbReference type="ARBA" id="ARBA00022801"/>
    </source>
</evidence>
<dbReference type="SUPFAM" id="SSF53098">
    <property type="entry name" value="Ribonuclease H-like"/>
    <property type="match status" value="1"/>
</dbReference>
<reference evidence="4" key="1">
    <citation type="journal article" date="2022" name="Int. J. Mol. Sci.">
        <title>Draft Genome of Tanacetum Coccineum: Genomic Comparison of Closely Related Tanacetum-Family Plants.</title>
        <authorList>
            <person name="Yamashiro T."/>
            <person name="Shiraishi A."/>
            <person name="Nakayama K."/>
            <person name="Satake H."/>
        </authorList>
    </citation>
    <scope>NUCLEOTIDE SEQUENCE</scope>
</reference>
<dbReference type="EMBL" id="BQNB010014312">
    <property type="protein sequence ID" value="GJT26667.1"/>
    <property type="molecule type" value="Genomic_DNA"/>
</dbReference>
<dbReference type="PANTHER" id="PTHR42648">
    <property type="entry name" value="TRANSPOSASE, PUTATIVE-RELATED"/>
    <property type="match status" value="1"/>
</dbReference>
<reference evidence="4" key="2">
    <citation type="submission" date="2022-01" db="EMBL/GenBank/DDBJ databases">
        <authorList>
            <person name="Yamashiro T."/>
            <person name="Shiraishi A."/>
            <person name="Satake H."/>
            <person name="Nakayama K."/>
        </authorList>
    </citation>
    <scope>NUCLEOTIDE SEQUENCE</scope>
</reference>
<dbReference type="InterPro" id="IPR012337">
    <property type="entry name" value="RNaseH-like_sf"/>
</dbReference>
<evidence type="ECO:0000256" key="1">
    <source>
        <dbReference type="ARBA" id="ARBA00022723"/>
    </source>
</evidence>
<organism evidence="4 5">
    <name type="scientific">Tanacetum coccineum</name>
    <dbReference type="NCBI Taxonomy" id="301880"/>
    <lineage>
        <taxon>Eukaryota</taxon>
        <taxon>Viridiplantae</taxon>
        <taxon>Streptophyta</taxon>
        <taxon>Embryophyta</taxon>
        <taxon>Tracheophyta</taxon>
        <taxon>Spermatophyta</taxon>
        <taxon>Magnoliopsida</taxon>
        <taxon>eudicotyledons</taxon>
        <taxon>Gunneridae</taxon>
        <taxon>Pentapetalae</taxon>
        <taxon>asterids</taxon>
        <taxon>campanulids</taxon>
        <taxon>Asterales</taxon>
        <taxon>Asteraceae</taxon>
        <taxon>Asteroideae</taxon>
        <taxon>Anthemideae</taxon>
        <taxon>Anthemidinae</taxon>
        <taxon>Tanacetum</taxon>
    </lineage>
</organism>
<dbReference type="SUPFAM" id="SSF56672">
    <property type="entry name" value="DNA/RNA polymerases"/>
    <property type="match status" value="1"/>
</dbReference>
<dbReference type="Gene3D" id="3.30.420.10">
    <property type="entry name" value="Ribonuclease H-like superfamily/Ribonuclease H"/>
    <property type="match status" value="1"/>
</dbReference>
<keyword evidence="5" id="KW-1185">Reference proteome</keyword>
<dbReference type="InterPro" id="IPR001584">
    <property type="entry name" value="Integrase_cat-core"/>
</dbReference>
<keyword evidence="1" id="KW-0479">Metal-binding</keyword>
<dbReference type="Pfam" id="PF07727">
    <property type="entry name" value="RVT_2"/>
    <property type="match status" value="1"/>
</dbReference>
<evidence type="ECO:0000313" key="4">
    <source>
        <dbReference type="EMBL" id="GJT26667.1"/>
    </source>
</evidence>
<gene>
    <name evidence="4" type="ORF">Tco_0906942</name>
</gene>
<comment type="caution">
    <text evidence="4">The sequence shown here is derived from an EMBL/GenBank/DDBJ whole genome shotgun (WGS) entry which is preliminary data.</text>
</comment>
<accession>A0ABQ5CJU7</accession>
<evidence type="ECO:0000259" key="3">
    <source>
        <dbReference type="PROSITE" id="PS50994"/>
    </source>
</evidence>
<dbReference type="InterPro" id="IPR039537">
    <property type="entry name" value="Retrotran_Ty1/copia-like"/>
</dbReference>
<dbReference type="PANTHER" id="PTHR42648:SF21">
    <property type="entry name" value="CYSTEINE-RICH RLK (RECEPTOR-LIKE PROTEIN KINASE) 8"/>
    <property type="match status" value="1"/>
</dbReference>
<keyword evidence="2" id="KW-0378">Hydrolase</keyword>
<protein>
    <submittedName>
        <fullName evidence="4">Retrovirus-related pol polyprotein from transposon TNT 1-94</fullName>
    </submittedName>
</protein>
<proteinExistence type="predicted"/>
<dbReference type="InterPro" id="IPR043502">
    <property type="entry name" value="DNA/RNA_pol_sf"/>
</dbReference>
<dbReference type="PROSITE" id="PS50994">
    <property type="entry name" value="INTEGRASE"/>
    <property type="match status" value="1"/>
</dbReference>
<dbReference type="InterPro" id="IPR036397">
    <property type="entry name" value="RNaseH_sf"/>
</dbReference>
<feature type="domain" description="Integrase catalytic" evidence="3">
    <location>
        <begin position="1"/>
        <end position="73"/>
    </location>
</feature>
<sequence length="633" mass="71956">MGKFLASKDETPDFIIKFLKMIQVRLNATVRNIRIDNGTEFVNQTLRDYYEQAGISHETSVARTPQQNGVVERKPNLSYLHVFGALCYPNNDSKNLGKLQAKADIGPGLRCMTPATPSSGLVPNPSPSAPFVPPSRHEWDLVFQPVFDEFFSPPASIASPVPVKEASARVESNVAHMSNDPYFGIPFPETVSEESSSLDVISTTVHSDAPISEPLNKWTKDHPLQNIIVEPKTYKDALTQSCWIEAMQEDLHEFERLKVWELVPHLDKVMVITLKWIYKVKFDELGGILKNKVRLVARGYRQEEGIDFEESFAPVARLEVVRIFLAFVAHMNMIVYSMDVKTTFLNGILRKEVYVSQPDGFEDPDNPNHVYILKKDLYRLKQALRAWYDLLSSFMLSQGFSKGTVDPTLFIIRKGKDILLVQIYVDDIIFASTTTELYDKFSKIMCSKFKMSMMGKILFFLRLQISQSHRGIFLNQSKYSLESLKKYKMKSCDPVDTPMVEKSKLDEDTQGKAVHPTHYFGMVGTLMYLTSSRPDLVYAISFADADHAGCQDTRRSTSGILWMRSQLTDYGLGFNKILMYCDNKSAIALCCNNLADIFTKALCRERIEFLINKLGMRSFTPKTLKELADEAEE</sequence>